<accession>A0A402CVP7</accession>
<dbReference type="InterPro" id="IPR000524">
    <property type="entry name" value="Tscrpt_reg_HTH_GntR"/>
</dbReference>
<dbReference type="SMART" id="SM00345">
    <property type="entry name" value="HTH_GNTR"/>
    <property type="match status" value="1"/>
</dbReference>
<keyword evidence="2" id="KW-0238">DNA-binding</keyword>
<proteinExistence type="predicted"/>
<dbReference type="InterPro" id="IPR036388">
    <property type="entry name" value="WH-like_DNA-bd_sf"/>
</dbReference>
<gene>
    <name evidence="4" type="ORF">CCAX7_25290</name>
</gene>
<dbReference type="InterPro" id="IPR036390">
    <property type="entry name" value="WH_DNA-bd_sf"/>
</dbReference>
<dbReference type="KEGG" id="ccot:CCAX7_25290"/>
<evidence type="ECO:0000313" key="5">
    <source>
        <dbReference type="Proteomes" id="UP000287394"/>
    </source>
</evidence>
<dbReference type="Pfam" id="PF00392">
    <property type="entry name" value="GntR"/>
    <property type="match status" value="1"/>
</dbReference>
<reference evidence="4 5" key="1">
    <citation type="journal article" date="2019" name="Int. J. Syst. Evol. Microbiol.">
        <title>Capsulimonas corticalis gen. nov., sp. nov., an aerobic capsulated bacterium, of a novel bacterial order, Capsulimonadales ord. nov., of the class Armatimonadia of the phylum Armatimonadetes.</title>
        <authorList>
            <person name="Li J."/>
            <person name="Kudo C."/>
            <person name="Tonouchi A."/>
        </authorList>
    </citation>
    <scope>NUCLEOTIDE SEQUENCE [LARGE SCALE GENOMIC DNA]</scope>
    <source>
        <strain evidence="4 5">AX-7</strain>
    </source>
</reference>
<dbReference type="PROSITE" id="PS50949">
    <property type="entry name" value="HTH_GNTR"/>
    <property type="match status" value="1"/>
</dbReference>
<keyword evidence="5" id="KW-1185">Reference proteome</keyword>
<dbReference type="GO" id="GO:0000976">
    <property type="term" value="F:transcription cis-regulatory region binding"/>
    <property type="evidence" value="ECO:0007669"/>
    <property type="project" value="TreeGrafter"/>
</dbReference>
<dbReference type="RefSeq" id="WP_119321430.1">
    <property type="nucleotide sequence ID" value="NZ_AP025739.1"/>
</dbReference>
<dbReference type="PANTHER" id="PTHR30146:SF109">
    <property type="entry name" value="HTH-TYPE TRANSCRIPTIONAL REGULATOR GALS"/>
    <property type="match status" value="1"/>
</dbReference>
<dbReference type="Pfam" id="PF13377">
    <property type="entry name" value="Peripla_BP_3"/>
    <property type="match status" value="1"/>
</dbReference>
<evidence type="ECO:0000256" key="2">
    <source>
        <dbReference type="ARBA" id="ARBA00023125"/>
    </source>
</evidence>
<dbReference type="CDD" id="cd07377">
    <property type="entry name" value="WHTH_GntR"/>
    <property type="match status" value="1"/>
</dbReference>
<dbReference type="PRINTS" id="PR00035">
    <property type="entry name" value="HTHGNTR"/>
</dbReference>
<dbReference type="SUPFAM" id="SSF53822">
    <property type="entry name" value="Periplasmic binding protein-like I"/>
    <property type="match status" value="1"/>
</dbReference>
<evidence type="ECO:0000256" key="1">
    <source>
        <dbReference type="ARBA" id="ARBA00023015"/>
    </source>
</evidence>
<protein>
    <submittedName>
        <fullName evidence="4">Uncharacterized protein</fullName>
    </submittedName>
</protein>
<evidence type="ECO:0000313" key="4">
    <source>
        <dbReference type="EMBL" id="BDI30478.1"/>
    </source>
</evidence>
<dbReference type="Gene3D" id="3.40.50.2300">
    <property type="match status" value="2"/>
</dbReference>
<name>A0A402CVP7_9BACT</name>
<keyword evidence="1" id="KW-0805">Transcription regulation</keyword>
<dbReference type="GO" id="GO:0003700">
    <property type="term" value="F:DNA-binding transcription factor activity"/>
    <property type="evidence" value="ECO:0007669"/>
    <property type="project" value="InterPro"/>
</dbReference>
<evidence type="ECO:0000256" key="3">
    <source>
        <dbReference type="ARBA" id="ARBA00023163"/>
    </source>
</evidence>
<dbReference type="InterPro" id="IPR046335">
    <property type="entry name" value="LacI/GalR-like_sensor"/>
</dbReference>
<dbReference type="PANTHER" id="PTHR30146">
    <property type="entry name" value="LACI-RELATED TRANSCRIPTIONAL REPRESSOR"/>
    <property type="match status" value="1"/>
</dbReference>
<dbReference type="InterPro" id="IPR028082">
    <property type="entry name" value="Peripla_BP_I"/>
</dbReference>
<dbReference type="Gene3D" id="1.10.10.10">
    <property type="entry name" value="Winged helix-like DNA-binding domain superfamily/Winged helix DNA-binding domain"/>
    <property type="match status" value="1"/>
</dbReference>
<keyword evidence="3" id="KW-0804">Transcription</keyword>
<sequence length="384" mass="42883">MTTQKARIEPNQETKVQSVHRRLSELAHQSGPDAKLPTVSELCLSFGTSRSTINDALEQLEAQEVIRRRRGSGIFVSPKITNRSIALLFRVDFFRERVASPFWDILWSKFILAAQARSEIRSDSFTVHILHAKDGRLQALDDHLTRLIETGRISGVLGVGLELETVEWIRGQGVPVIGFAGLGQWHVVISGEEIVRLAAKHLIERGCKRPRLWIAGHYVHIVDWRNPAIKQEASLDRDVEAFREVLEASHLPFQADRVWSYAQQMDPPLLQEQGAWAAERLLNEGLAEETDGLILTNDLMALGAMKVLQRSAAGRKIQVATHANKGAATLYAFDDVLTQVLVDPEEIVRAMFQLLDAVMAGKQPEKDFVTIGPSSLTLPMKASR</sequence>
<dbReference type="EMBL" id="AP025739">
    <property type="protein sequence ID" value="BDI30478.1"/>
    <property type="molecule type" value="Genomic_DNA"/>
</dbReference>
<organism evidence="4 5">
    <name type="scientific">Capsulimonas corticalis</name>
    <dbReference type="NCBI Taxonomy" id="2219043"/>
    <lineage>
        <taxon>Bacteria</taxon>
        <taxon>Bacillati</taxon>
        <taxon>Armatimonadota</taxon>
        <taxon>Armatimonadia</taxon>
        <taxon>Capsulimonadales</taxon>
        <taxon>Capsulimonadaceae</taxon>
        <taxon>Capsulimonas</taxon>
    </lineage>
</organism>
<dbReference type="SUPFAM" id="SSF46785">
    <property type="entry name" value="Winged helix' DNA-binding domain"/>
    <property type="match status" value="1"/>
</dbReference>
<dbReference type="OrthoDB" id="147262at2"/>
<dbReference type="Proteomes" id="UP000287394">
    <property type="component" value="Chromosome"/>
</dbReference>
<dbReference type="AlphaFoldDB" id="A0A402CVP7"/>